<organism evidence="1 2">
    <name type="scientific">Colletotrichum zoysiae</name>
    <dbReference type="NCBI Taxonomy" id="1216348"/>
    <lineage>
        <taxon>Eukaryota</taxon>
        <taxon>Fungi</taxon>
        <taxon>Dikarya</taxon>
        <taxon>Ascomycota</taxon>
        <taxon>Pezizomycotina</taxon>
        <taxon>Sordariomycetes</taxon>
        <taxon>Hypocreomycetidae</taxon>
        <taxon>Glomerellales</taxon>
        <taxon>Glomerellaceae</taxon>
        <taxon>Colletotrichum</taxon>
        <taxon>Colletotrichum graminicola species complex</taxon>
    </lineage>
</organism>
<dbReference type="AlphaFoldDB" id="A0AAD9HP19"/>
<dbReference type="Proteomes" id="UP001232148">
    <property type="component" value="Unassembled WGS sequence"/>
</dbReference>
<comment type="caution">
    <text evidence="1">The sequence shown here is derived from an EMBL/GenBank/DDBJ whole genome shotgun (WGS) entry which is preliminary data.</text>
</comment>
<reference evidence="1" key="1">
    <citation type="submission" date="2021-06" db="EMBL/GenBank/DDBJ databases">
        <title>Comparative genomics, transcriptomics and evolutionary studies reveal genomic signatures of adaptation to plant cell wall in hemibiotrophic fungi.</title>
        <authorList>
            <consortium name="DOE Joint Genome Institute"/>
            <person name="Baroncelli R."/>
            <person name="Diaz J.F."/>
            <person name="Benocci T."/>
            <person name="Peng M."/>
            <person name="Battaglia E."/>
            <person name="Haridas S."/>
            <person name="Andreopoulos W."/>
            <person name="Labutti K."/>
            <person name="Pangilinan J."/>
            <person name="Floch G.L."/>
            <person name="Makela M.R."/>
            <person name="Henrissat B."/>
            <person name="Grigoriev I.V."/>
            <person name="Crouch J.A."/>
            <person name="De Vries R.P."/>
            <person name="Sukno S.A."/>
            <person name="Thon M.R."/>
        </authorList>
    </citation>
    <scope>NUCLEOTIDE SEQUENCE</scope>
    <source>
        <strain evidence="1">MAFF235873</strain>
    </source>
</reference>
<gene>
    <name evidence="1" type="ORF">LX32DRAFT_691610</name>
</gene>
<evidence type="ECO:0000313" key="1">
    <source>
        <dbReference type="EMBL" id="KAK2031567.1"/>
    </source>
</evidence>
<name>A0AAD9HP19_9PEZI</name>
<evidence type="ECO:0000313" key="2">
    <source>
        <dbReference type="Proteomes" id="UP001232148"/>
    </source>
</evidence>
<sequence>MIELKYKYQREVSRLWEILEEACVVERTPDGFSRDSANPFITDKPAGERSAKELSAELIATYPQSRSEHGLLHLLGPHLAKCLMGRADSGHLLFGSDTGRALLEDVYSNRPDLRAATLVLRNFVATPMLLYRGIASASLARGRNLFLVPDGLGSGSVFGPLAPLLQESDPGSL</sequence>
<proteinExistence type="predicted"/>
<keyword evidence="2" id="KW-1185">Reference proteome</keyword>
<accession>A0AAD9HP19</accession>
<protein>
    <submittedName>
        <fullName evidence="1">Uncharacterized protein</fullName>
    </submittedName>
</protein>
<dbReference type="EMBL" id="MU842839">
    <property type="protein sequence ID" value="KAK2031567.1"/>
    <property type="molecule type" value="Genomic_DNA"/>
</dbReference>